<proteinExistence type="predicted"/>
<keyword evidence="2" id="KW-1185">Reference proteome</keyword>
<dbReference type="AlphaFoldDB" id="A0A1Y2SKX4"/>
<accession>A0A1Y2SKX4</accession>
<reference evidence="1 2" key="1">
    <citation type="submission" date="2017-01" db="EMBL/GenBank/DDBJ databases">
        <title>Deconstructing symbiosis and pathogenesis requirements using a combined genomic-metabolomic approach.</title>
        <authorList>
            <person name="Tobias N.J."/>
            <person name="Wolff H."/>
            <person name="Djahanschiri B."/>
            <person name="Ebersberger I."/>
            <person name="Bode H.B."/>
        </authorList>
    </citation>
    <scope>NUCLEOTIDE SEQUENCE [LARGE SCALE GENOMIC DNA]</scope>
    <source>
        <strain evidence="1 2">DSM 4764</strain>
    </source>
</reference>
<comment type="caution">
    <text evidence="1">The sequence shown here is derived from an EMBL/GenBank/DDBJ whole genome shotgun (WGS) entry which is preliminary data.</text>
</comment>
<organism evidence="1 2">
    <name type="scientific">Xenorhabdus beddingii</name>
    <dbReference type="NCBI Taxonomy" id="40578"/>
    <lineage>
        <taxon>Bacteria</taxon>
        <taxon>Pseudomonadati</taxon>
        <taxon>Pseudomonadota</taxon>
        <taxon>Gammaproteobacteria</taxon>
        <taxon>Enterobacterales</taxon>
        <taxon>Morganellaceae</taxon>
        <taxon>Xenorhabdus</taxon>
    </lineage>
</organism>
<sequence>MMDYMNIEHNIREIKRKCDEILSFDMWFNFHESFFWPIIELIDVDNNFIINIYSSIEDKYLEILCYEPVIISVIESTQSRELIDLMKNMRDKKPDLIDDVLIHDIESALFVNYDESENHLSAQEFKDTYMTIKRLIKEDLNKHQNNDEIKKTLDSIIAFSEKNRHDYFFYVHVYWLSLYFYKSSCKLKNQDEIEFYKSNLSKLFPCGSF</sequence>
<name>A0A1Y2SKX4_9GAMM</name>
<gene>
    <name evidence="1" type="ORF">Xbed_02373</name>
</gene>
<dbReference type="Proteomes" id="UP000194204">
    <property type="component" value="Unassembled WGS sequence"/>
</dbReference>
<evidence type="ECO:0000313" key="2">
    <source>
        <dbReference type="Proteomes" id="UP000194204"/>
    </source>
</evidence>
<evidence type="ECO:0000313" key="1">
    <source>
        <dbReference type="EMBL" id="OTA19516.1"/>
    </source>
</evidence>
<dbReference type="EMBL" id="MUBK01000018">
    <property type="protein sequence ID" value="OTA19516.1"/>
    <property type="molecule type" value="Genomic_DNA"/>
</dbReference>
<protein>
    <submittedName>
        <fullName evidence="1">Uncharacterized protein</fullName>
    </submittedName>
</protein>